<comment type="caution">
    <text evidence="14">The sequence shown here is derived from an EMBL/GenBank/DDBJ whole genome shotgun (WGS) entry which is preliminary data.</text>
</comment>
<dbReference type="PANTHER" id="PTHR39321:SF3">
    <property type="entry name" value="PHOSPHOPANTETHEINE ADENYLYLTRANSFERASE"/>
    <property type="match status" value="1"/>
</dbReference>
<dbReference type="GO" id="GO:0009435">
    <property type="term" value="P:NAD+ biosynthetic process"/>
    <property type="evidence" value="ECO:0007669"/>
    <property type="project" value="UniProtKB-UniRule"/>
</dbReference>
<feature type="compositionally biased region" description="Basic residues" evidence="12">
    <location>
        <begin position="1"/>
        <end position="10"/>
    </location>
</feature>
<dbReference type="InterPro" id="IPR014729">
    <property type="entry name" value="Rossmann-like_a/b/a_fold"/>
</dbReference>
<evidence type="ECO:0000256" key="10">
    <source>
        <dbReference type="ARBA" id="ARBA00048721"/>
    </source>
</evidence>
<dbReference type="Proteomes" id="UP001320898">
    <property type="component" value="Unassembled WGS sequence"/>
</dbReference>
<evidence type="ECO:0000256" key="9">
    <source>
        <dbReference type="ARBA" id="ARBA00023027"/>
    </source>
</evidence>
<dbReference type="NCBIfam" id="NF000843">
    <property type="entry name" value="PRK00071.2-2"/>
    <property type="match status" value="1"/>
</dbReference>
<keyword evidence="4 11" id="KW-0662">Pyridine nucleotide biosynthesis</keyword>
<evidence type="ECO:0000313" key="14">
    <source>
        <dbReference type="EMBL" id="MCT8972469.1"/>
    </source>
</evidence>
<reference evidence="14 15" key="1">
    <citation type="submission" date="2022-04" db="EMBL/GenBank/DDBJ databases">
        <authorList>
            <person name="Ye Y.-Q."/>
            <person name="Du Z.-J."/>
        </authorList>
    </citation>
    <scope>NUCLEOTIDE SEQUENCE [LARGE SCALE GENOMIC DNA]</scope>
    <source>
        <strain evidence="14 15">A6E488</strain>
    </source>
</reference>
<organism evidence="14 15">
    <name type="scientific">Microbaculum marinisediminis</name>
    <dbReference type="NCBI Taxonomy" id="2931392"/>
    <lineage>
        <taxon>Bacteria</taxon>
        <taxon>Pseudomonadati</taxon>
        <taxon>Pseudomonadota</taxon>
        <taxon>Alphaproteobacteria</taxon>
        <taxon>Hyphomicrobiales</taxon>
        <taxon>Tepidamorphaceae</taxon>
        <taxon>Microbaculum</taxon>
    </lineage>
</organism>
<keyword evidence="7 11" id="KW-0547">Nucleotide-binding</keyword>
<protein>
    <recommendedName>
        <fullName evidence="11">Probable nicotinate-nucleotide adenylyltransferase</fullName>
        <ecNumber evidence="11">2.7.7.18</ecNumber>
    </recommendedName>
    <alternativeName>
        <fullName evidence="11">Deamido-NAD(+) diphosphorylase</fullName>
    </alternativeName>
    <alternativeName>
        <fullName evidence="11">Deamido-NAD(+) pyrophosphorylase</fullName>
    </alternativeName>
    <alternativeName>
        <fullName evidence="11">Nicotinate mononucleotide adenylyltransferase</fullName>
        <shortName evidence="11">NaMN adenylyltransferase</shortName>
    </alternativeName>
</protein>
<dbReference type="InterPro" id="IPR005248">
    <property type="entry name" value="NadD/NMNAT"/>
</dbReference>
<dbReference type="CDD" id="cd02165">
    <property type="entry name" value="NMNAT"/>
    <property type="match status" value="1"/>
</dbReference>
<evidence type="ECO:0000256" key="11">
    <source>
        <dbReference type="HAMAP-Rule" id="MF_00244"/>
    </source>
</evidence>
<keyword evidence="6 11" id="KW-0548">Nucleotidyltransferase</keyword>
<dbReference type="RefSeq" id="WP_261616028.1">
    <property type="nucleotide sequence ID" value="NZ_JALIDZ010000004.1"/>
</dbReference>
<keyword evidence="5 11" id="KW-0808">Transferase</keyword>
<sequence>MNRKSARRQARRPDTSPVWPALPPYGSGQRIGLLGGSFNPPHAGHRLISELALHRLRLDAVWWLVTPGNPLKDPAALRPMAERIAEAGLIARHPRIRVTSLEADVGVSRTRDTLRFLTERCPTLRFVWLMGADNLPSFHRWHAWQEIAGMVPIAVIDRPGNTLHAIAGRAANWLARYRVDESDAATLADRAPPAWVFLHGRRSPLSSTQLRRAGQAETGQST</sequence>
<evidence type="ECO:0000256" key="3">
    <source>
        <dbReference type="ARBA" id="ARBA00009014"/>
    </source>
</evidence>
<dbReference type="HAMAP" id="MF_00244">
    <property type="entry name" value="NaMN_adenylyltr"/>
    <property type="match status" value="1"/>
</dbReference>
<dbReference type="Pfam" id="PF01467">
    <property type="entry name" value="CTP_transf_like"/>
    <property type="match status" value="1"/>
</dbReference>
<evidence type="ECO:0000313" key="15">
    <source>
        <dbReference type="Proteomes" id="UP001320898"/>
    </source>
</evidence>
<feature type="domain" description="Cytidyltransferase-like" evidence="13">
    <location>
        <begin position="33"/>
        <end position="212"/>
    </location>
</feature>
<evidence type="ECO:0000256" key="7">
    <source>
        <dbReference type="ARBA" id="ARBA00022741"/>
    </source>
</evidence>
<dbReference type="EMBL" id="JALIDZ010000004">
    <property type="protein sequence ID" value="MCT8972469.1"/>
    <property type="molecule type" value="Genomic_DNA"/>
</dbReference>
<dbReference type="AlphaFoldDB" id="A0AAW5R1I9"/>
<keyword evidence="9 11" id="KW-0520">NAD</keyword>
<evidence type="ECO:0000256" key="5">
    <source>
        <dbReference type="ARBA" id="ARBA00022679"/>
    </source>
</evidence>
<evidence type="ECO:0000256" key="12">
    <source>
        <dbReference type="SAM" id="MobiDB-lite"/>
    </source>
</evidence>
<feature type="region of interest" description="Disordered" evidence="12">
    <location>
        <begin position="1"/>
        <end position="23"/>
    </location>
</feature>
<keyword evidence="8 11" id="KW-0067">ATP-binding</keyword>
<evidence type="ECO:0000256" key="6">
    <source>
        <dbReference type="ARBA" id="ARBA00022695"/>
    </source>
</evidence>
<gene>
    <name evidence="11" type="primary">nadD</name>
    <name evidence="14" type="ORF">MUB46_11425</name>
</gene>
<evidence type="ECO:0000256" key="2">
    <source>
        <dbReference type="ARBA" id="ARBA00005019"/>
    </source>
</evidence>
<accession>A0AAW5R1I9</accession>
<comment type="similarity">
    <text evidence="3 11">Belongs to the NadD family.</text>
</comment>
<comment type="pathway">
    <text evidence="2 11">Cofactor biosynthesis; NAD(+) biosynthesis; deamido-NAD(+) from nicotinate D-ribonucleotide: step 1/1.</text>
</comment>
<dbReference type="NCBIfam" id="TIGR00482">
    <property type="entry name" value="nicotinate (nicotinamide) nucleotide adenylyltransferase"/>
    <property type="match status" value="1"/>
</dbReference>
<evidence type="ECO:0000256" key="1">
    <source>
        <dbReference type="ARBA" id="ARBA00002324"/>
    </source>
</evidence>
<comment type="catalytic activity">
    <reaction evidence="10 11">
        <text>nicotinate beta-D-ribonucleotide + ATP + H(+) = deamido-NAD(+) + diphosphate</text>
        <dbReference type="Rhea" id="RHEA:22860"/>
        <dbReference type="ChEBI" id="CHEBI:15378"/>
        <dbReference type="ChEBI" id="CHEBI:30616"/>
        <dbReference type="ChEBI" id="CHEBI:33019"/>
        <dbReference type="ChEBI" id="CHEBI:57502"/>
        <dbReference type="ChEBI" id="CHEBI:58437"/>
        <dbReference type="EC" id="2.7.7.18"/>
    </reaction>
</comment>
<dbReference type="SUPFAM" id="SSF52374">
    <property type="entry name" value="Nucleotidylyl transferase"/>
    <property type="match status" value="1"/>
</dbReference>
<dbReference type="PANTHER" id="PTHR39321">
    <property type="entry name" value="NICOTINATE-NUCLEOTIDE ADENYLYLTRANSFERASE-RELATED"/>
    <property type="match status" value="1"/>
</dbReference>
<dbReference type="GO" id="GO:0005524">
    <property type="term" value="F:ATP binding"/>
    <property type="evidence" value="ECO:0007669"/>
    <property type="project" value="UniProtKB-KW"/>
</dbReference>
<evidence type="ECO:0000259" key="13">
    <source>
        <dbReference type="Pfam" id="PF01467"/>
    </source>
</evidence>
<comment type="function">
    <text evidence="1 11">Catalyzes the reversible adenylation of nicotinate mononucleotide (NaMN) to nicotinic acid adenine dinucleotide (NaAD).</text>
</comment>
<proteinExistence type="inferred from homology"/>
<dbReference type="NCBIfam" id="NF000845">
    <property type="entry name" value="PRK00071.2-4"/>
    <property type="match status" value="1"/>
</dbReference>
<evidence type="ECO:0000256" key="8">
    <source>
        <dbReference type="ARBA" id="ARBA00022840"/>
    </source>
</evidence>
<dbReference type="GO" id="GO:0004515">
    <property type="term" value="F:nicotinate-nucleotide adenylyltransferase activity"/>
    <property type="evidence" value="ECO:0007669"/>
    <property type="project" value="UniProtKB-UniRule"/>
</dbReference>
<dbReference type="EC" id="2.7.7.18" evidence="11"/>
<dbReference type="Gene3D" id="3.40.50.620">
    <property type="entry name" value="HUPs"/>
    <property type="match status" value="1"/>
</dbReference>
<name>A0AAW5R1I9_9HYPH</name>
<dbReference type="InterPro" id="IPR004821">
    <property type="entry name" value="Cyt_trans-like"/>
</dbReference>
<keyword evidence="15" id="KW-1185">Reference proteome</keyword>
<evidence type="ECO:0000256" key="4">
    <source>
        <dbReference type="ARBA" id="ARBA00022642"/>
    </source>
</evidence>